<accession>A0A5N7BGL7</accession>
<keyword evidence="1" id="KW-0472">Membrane</keyword>
<evidence type="ECO:0000256" key="1">
    <source>
        <dbReference type="SAM" id="Phobius"/>
    </source>
</evidence>
<dbReference type="PANTHER" id="PTHR35394:SF5">
    <property type="entry name" value="DUF3176 DOMAIN-CONTAINING PROTEIN"/>
    <property type="match status" value="1"/>
</dbReference>
<feature type="transmembrane region" description="Helical" evidence="1">
    <location>
        <begin position="484"/>
        <end position="506"/>
    </location>
</feature>
<dbReference type="EMBL" id="ML736176">
    <property type="protein sequence ID" value="KAE8380915.1"/>
    <property type="molecule type" value="Genomic_DNA"/>
</dbReference>
<keyword evidence="1" id="KW-0812">Transmembrane</keyword>
<proteinExistence type="predicted"/>
<keyword evidence="1" id="KW-1133">Transmembrane helix</keyword>
<dbReference type="PANTHER" id="PTHR35394">
    <property type="entry name" value="DUF3176 DOMAIN-CONTAINING PROTEIN"/>
    <property type="match status" value="1"/>
</dbReference>
<reference evidence="2 3" key="1">
    <citation type="submission" date="2019-04" db="EMBL/GenBank/DDBJ databases">
        <title>Friends and foes A comparative genomics studyof 23 Aspergillus species from section Flavi.</title>
        <authorList>
            <consortium name="DOE Joint Genome Institute"/>
            <person name="Kjaerbolling I."/>
            <person name="Vesth T."/>
            <person name="Frisvad J.C."/>
            <person name="Nybo J.L."/>
            <person name="Theobald S."/>
            <person name="Kildgaard S."/>
            <person name="Isbrandt T."/>
            <person name="Kuo A."/>
            <person name="Sato A."/>
            <person name="Lyhne E.K."/>
            <person name="Kogle M.E."/>
            <person name="Wiebenga A."/>
            <person name="Kun R.S."/>
            <person name="Lubbers R.J."/>
            <person name="Makela M.R."/>
            <person name="Barry K."/>
            <person name="Chovatia M."/>
            <person name="Clum A."/>
            <person name="Daum C."/>
            <person name="Haridas S."/>
            <person name="He G."/>
            <person name="LaButti K."/>
            <person name="Lipzen A."/>
            <person name="Mondo S."/>
            <person name="Riley R."/>
            <person name="Salamov A."/>
            <person name="Simmons B.A."/>
            <person name="Magnuson J.K."/>
            <person name="Henrissat B."/>
            <person name="Mortensen U.H."/>
            <person name="Larsen T.O."/>
            <person name="Devries R.P."/>
            <person name="Grigoriev I.V."/>
            <person name="Machida M."/>
            <person name="Baker S.E."/>
            <person name="Andersen M.R."/>
        </authorList>
    </citation>
    <scope>NUCLEOTIDE SEQUENCE [LARGE SCALE GENOMIC DNA]</scope>
    <source>
        <strain evidence="2 3">IBT 29228</strain>
    </source>
</reference>
<feature type="transmembrane region" description="Helical" evidence="1">
    <location>
        <begin position="6"/>
        <end position="24"/>
    </location>
</feature>
<keyword evidence="3" id="KW-1185">Reference proteome</keyword>
<name>A0A5N7BGL7_9EURO</name>
<dbReference type="OrthoDB" id="5242705at2759"/>
<dbReference type="AlphaFoldDB" id="A0A5N7BGL7"/>
<dbReference type="Proteomes" id="UP000326198">
    <property type="component" value="Unassembled WGS sequence"/>
</dbReference>
<organism evidence="2 3">
    <name type="scientific">Aspergillus bertholletiae</name>
    <dbReference type="NCBI Taxonomy" id="1226010"/>
    <lineage>
        <taxon>Eukaryota</taxon>
        <taxon>Fungi</taxon>
        <taxon>Dikarya</taxon>
        <taxon>Ascomycota</taxon>
        <taxon>Pezizomycotina</taxon>
        <taxon>Eurotiomycetes</taxon>
        <taxon>Eurotiomycetidae</taxon>
        <taxon>Eurotiales</taxon>
        <taxon>Aspergillaceae</taxon>
        <taxon>Aspergillus</taxon>
        <taxon>Aspergillus subgen. Circumdati</taxon>
    </lineage>
</organism>
<protein>
    <submittedName>
        <fullName evidence="2">Uncharacterized protein</fullName>
    </submittedName>
</protein>
<evidence type="ECO:0000313" key="3">
    <source>
        <dbReference type="Proteomes" id="UP000326198"/>
    </source>
</evidence>
<dbReference type="Pfam" id="PF11374">
    <property type="entry name" value="DUF3176"/>
    <property type="match status" value="1"/>
</dbReference>
<sequence>MWEALAVLLSIALLVAIIVILTQFDHQPQPQWKYVSLNTVVSWLSTLSKGCVIYAINEALGQLKWVWFAENARPMPNLRTFDNASRGFYGSAELIWTLRAKHFAVWGSLAVILALAFDPFAQNLIHYYTNLVNDPSQTALVANTTNYTAYGPAYDNGAFIYVHSAMKANVYNSLFNNDPLKPWSIPQYTCSSGNCTWAPIAALEVQANCSNVTDHLQYSCSRIPDHSSSFAKQDNCSVTLPSSNLSTSFIRGFQYGTPIAIGTAVREDFEIVYKNSTLPAIQIIAANSFGISGEPFSLGANKWQARECIIEPIVRSSNATVKNGTYSDTTLAIWRDKWRSGDRDIVDIEPGFYFEPPWGPELGMPHNQSFFLSAISVDSMTSFFQDLFSGFTTLLSTSGIRFVPNQKYFYAGTDFIQTISVENITGCAATMTAEKLDCAMNNVAASITKTFRDSEYVNANLELSQAHMARGQAMTNATYISVHWQWIVLPALVWLLGAVTLIGAIWKTRRANVPKWKNDPMPLLFLFGHGGQTFGDRSLVGSP</sequence>
<evidence type="ECO:0000313" key="2">
    <source>
        <dbReference type="EMBL" id="KAE8380915.1"/>
    </source>
</evidence>
<gene>
    <name evidence="2" type="ORF">BDV26DRAFT_302412</name>
</gene>
<dbReference type="InterPro" id="IPR021514">
    <property type="entry name" value="DUF3176"/>
</dbReference>